<name>A0ABT2VRG4_9ALTE</name>
<evidence type="ECO:0000313" key="2">
    <source>
        <dbReference type="Proteomes" id="UP001209257"/>
    </source>
</evidence>
<accession>A0ABT2VRG4</accession>
<proteinExistence type="predicted"/>
<protein>
    <submittedName>
        <fullName evidence="1">Uncharacterized protein</fullName>
    </submittedName>
</protein>
<organism evidence="1 2">
    <name type="scientific">Alteromonas salexigens</name>
    <dbReference type="NCBI Taxonomy" id="2982530"/>
    <lineage>
        <taxon>Bacteria</taxon>
        <taxon>Pseudomonadati</taxon>
        <taxon>Pseudomonadota</taxon>
        <taxon>Gammaproteobacteria</taxon>
        <taxon>Alteromonadales</taxon>
        <taxon>Alteromonadaceae</taxon>
        <taxon>Alteromonas/Salinimonas group</taxon>
        <taxon>Alteromonas</taxon>
    </lineage>
</organism>
<dbReference type="EMBL" id="JAOTJC010000013">
    <property type="protein sequence ID" value="MCU7555897.1"/>
    <property type="molecule type" value="Genomic_DNA"/>
</dbReference>
<dbReference type="RefSeq" id="WP_262996016.1">
    <property type="nucleotide sequence ID" value="NZ_JAOTJC010000013.1"/>
</dbReference>
<comment type="caution">
    <text evidence="1">The sequence shown here is derived from an EMBL/GenBank/DDBJ whole genome shotgun (WGS) entry which is preliminary data.</text>
</comment>
<dbReference type="Proteomes" id="UP001209257">
    <property type="component" value="Unassembled WGS sequence"/>
</dbReference>
<keyword evidence="2" id="KW-1185">Reference proteome</keyword>
<sequence length="244" mass="27784">MTEMSCNSIINICAKVRGDEFSLPSFFTPMLRRASKDNDFSELNASIEHYSLNSKVLGVLINDTIDHGCYRTLRYVVNECCKSPISEGVWLSSISSLILNKELRALKFCLQYFKPENYDDDVVQAELEMAFYNFYCQETNSFLPSDIDKSVVRAVLPHFPNPLYDHLIDALESICGYDLIVYLPAFTQLPEHLLRSFLTYKNVSPTTYLNTLPIGHPHASLALKIFLDSFQSKTSGDNKLFCTK</sequence>
<reference evidence="2" key="1">
    <citation type="submission" date="2023-07" db="EMBL/GenBank/DDBJ databases">
        <title>Study on multiphase classification of strain Alteromonas salexigens isolated from the Yellow Sea.</title>
        <authorList>
            <person name="Sun L."/>
        </authorList>
    </citation>
    <scope>NUCLEOTIDE SEQUENCE [LARGE SCALE GENOMIC DNA]</scope>
    <source>
        <strain evidence="2">ASW11-19</strain>
    </source>
</reference>
<evidence type="ECO:0000313" key="1">
    <source>
        <dbReference type="EMBL" id="MCU7555897.1"/>
    </source>
</evidence>
<gene>
    <name evidence="1" type="ORF">OCL06_15005</name>
</gene>